<organism evidence="3 4">
    <name type="scientific">Paratrimastix pyriformis</name>
    <dbReference type="NCBI Taxonomy" id="342808"/>
    <lineage>
        <taxon>Eukaryota</taxon>
        <taxon>Metamonada</taxon>
        <taxon>Preaxostyla</taxon>
        <taxon>Paratrimastigidae</taxon>
        <taxon>Paratrimastix</taxon>
    </lineage>
</organism>
<name>A0ABQ8UL74_9EUKA</name>
<dbReference type="InterPro" id="IPR029058">
    <property type="entry name" value="AB_hydrolase_fold"/>
</dbReference>
<dbReference type="Pfam" id="PF00975">
    <property type="entry name" value="Thioesterase"/>
    <property type="match status" value="1"/>
</dbReference>
<evidence type="ECO:0000313" key="3">
    <source>
        <dbReference type="EMBL" id="KAJ4459955.1"/>
    </source>
</evidence>
<proteinExistence type="inferred from homology"/>
<evidence type="ECO:0000259" key="2">
    <source>
        <dbReference type="Pfam" id="PF00975"/>
    </source>
</evidence>
<keyword evidence="4" id="KW-1185">Reference proteome</keyword>
<evidence type="ECO:0000313" key="4">
    <source>
        <dbReference type="Proteomes" id="UP001141327"/>
    </source>
</evidence>
<protein>
    <submittedName>
        <fullName evidence="3">Gramicidin biosynthesis protein</fullName>
    </submittedName>
</protein>
<dbReference type="SUPFAM" id="SSF53474">
    <property type="entry name" value="alpha/beta-Hydrolases"/>
    <property type="match status" value="1"/>
</dbReference>
<dbReference type="InterPro" id="IPR001031">
    <property type="entry name" value="Thioesterase"/>
</dbReference>
<dbReference type="InterPro" id="IPR012223">
    <property type="entry name" value="TEII"/>
</dbReference>
<dbReference type="PANTHER" id="PTHR11487">
    <property type="entry name" value="THIOESTERASE"/>
    <property type="match status" value="1"/>
</dbReference>
<comment type="similarity">
    <text evidence="1">Belongs to the thioesterase family.</text>
</comment>
<comment type="caution">
    <text evidence="3">The sequence shown here is derived from an EMBL/GenBank/DDBJ whole genome shotgun (WGS) entry which is preliminary data.</text>
</comment>
<dbReference type="Proteomes" id="UP001141327">
    <property type="component" value="Unassembled WGS sequence"/>
</dbReference>
<dbReference type="Gene3D" id="3.40.50.1820">
    <property type="entry name" value="alpha/beta hydrolase"/>
    <property type="match status" value="1"/>
</dbReference>
<evidence type="ECO:0000256" key="1">
    <source>
        <dbReference type="ARBA" id="ARBA00007169"/>
    </source>
</evidence>
<reference evidence="3" key="1">
    <citation type="journal article" date="2022" name="bioRxiv">
        <title>Genomics of Preaxostyla Flagellates Illuminates Evolutionary Transitions and the Path Towards Mitochondrial Loss.</title>
        <authorList>
            <person name="Novak L.V.F."/>
            <person name="Treitli S.C."/>
            <person name="Pyrih J."/>
            <person name="Halakuc P."/>
            <person name="Pipaliya S.V."/>
            <person name="Vacek V."/>
            <person name="Brzon O."/>
            <person name="Soukal P."/>
            <person name="Eme L."/>
            <person name="Dacks J.B."/>
            <person name="Karnkowska A."/>
            <person name="Elias M."/>
            <person name="Hampl V."/>
        </authorList>
    </citation>
    <scope>NUCLEOTIDE SEQUENCE</scope>
    <source>
        <strain evidence="3">RCP-MX</strain>
    </source>
</reference>
<accession>A0ABQ8UL74</accession>
<dbReference type="PANTHER" id="PTHR11487:SF0">
    <property type="entry name" value="S-ACYL FATTY ACID SYNTHASE THIOESTERASE, MEDIUM CHAIN"/>
    <property type="match status" value="1"/>
</dbReference>
<sequence length="263" mass="30005">MLAVTPPSLTTFKRRAGAPTPTFRVYCFPHAGAGPTMFNQKWFTTVGFPETVDVVGIMIPGRLSRFREPALRSIAEITALLANELEPIFSKPQMPFIFLGHSMGTVVAFEFIQEMKRRGWTLPLHLIVSGRMAPHEISRDTPIAHLPDQQFLDIMERRYNYTRIDPELEQLILPSMKADIFTVENYRCPHPADVPDRKLSMPITAFTGTRDRHVFLDQVQTWASWTTGPFTIHQVNAGHFYYELPEYTQVVRQIVTATASRAQ</sequence>
<dbReference type="EMBL" id="JAPMOS010000016">
    <property type="protein sequence ID" value="KAJ4459955.1"/>
    <property type="molecule type" value="Genomic_DNA"/>
</dbReference>
<feature type="domain" description="Thioesterase" evidence="2">
    <location>
        <begin position="24"/>
        <end position="254"/>
    </location>
</feature>
<gene>
    <name evidence="3" type="ORF">PAPYR_4027</name>
</gene>